<proteinExistence type="predicted"/>
<keyword evidence="1" id="KW-0732">Signal</keyword>
<dbReference type="Proteomes" id="UP000187406">
    <property type="component" value="Unassembled WGS sequence"/>
</dbReference>
<comment type="caution">
    <text evidence="2">The sequence shown here is derived from an EMBL/GenBank/DDBJ whole genome shotgun (WGS) entry which is preliminary data.</text>
</comment>
<evidence type="ECO:0000256" key="1">
    <source>
        <dbReference type="SAM" id="SignalP"/>
    </source>
</evidence>
<evidence type="ECO:0008006" key="4">
    <source>
        <dbReference type="Google" id="ProtNLM"/>
    </source>
</evidence>
<reference evidence="3" key="1">
    <citation type="submission" date="2016-04" db="EMBL/GenBank/DDBJ databases">
        <title>Cephalotus genome sequencing.</title>
        <authorList>
            <person name="Fukushima K."/>
            <person name="Hasebe M."/>
            <person name="Fang X."/>
        </authorList>
    </citation>
    <scope>NUCLEOTIDE SEQUENCE [LARGE SCALE GENOMIC DNA]</scope>
    <source>
        <strain evidence="3">cv. St1</strain>
    </source>
</reference>
<evidence type="ECO:0000313" key="3">
    <source>
        <dbReference type="Proteomes" id="UP000187406"/>
    </source>
</evidence>
<feature type="chain" id="PRO_5012998630" description="LTP_2 domain-containing protein" evidence="1">
    <location>
        <begin position="24"/>
        <end position="115"/>
    </location>
</feature>
<keyword evidence="3" id="KW-1185">Reference proteome</keyword>
<sequence>MASLKLAYVLVVCMVVAAPFCNAAIISCRQVANTMLPCLGYVLEVEEQCQPHAAMRSCPSSEPPIRHRTAGWLVNALKALLQKPMGSTSRMLLLSLPSVVSRSLTRSACPPTAKH</sequence>
<protein>
    <recommendedName>
        <fullName evidence="4">LTP_2 domain-containing protein</fullName>
    </recommendedName>
</protein>
<dbReference type="PROSITE" id="PS51257">
    <property type="entry name" value="PROKAR_LIPOPROTEIN"/>
    <property type="match status" value="1"/>
</dbReference>
<accession>A0A1Q3CAD6</accession>
<dbReference type="InParanoid" id="A0A1Q3CAD6"/>
<gene>
    <name evidence="2" type="ORF">CFOL_v3_20656</name>
</gene>
<name>A0A1Q3CAD6_CEPFO</name>
<evidence type="ECO:0000313" key="2">
    <source>
        <dbReference type="EMBL" id="GAV77184.1"/>
    </source>
</evidence>
<dbReference type="EMBL" id="BDDD01001585">
    <property type="protein sequence ID" value="GAV77184.1"/>
    <property type="molecule type" value="Genomic_DNA"/>
</dbReference>
<feature type="signal peptide" evidence="1">
    <location>
        <begin position="1"/>
        <end position="23"/>
    </location>
</feature>
<dbReference type="AlphaFoldDB" id="A0A1Q3CAD6"/>
<organism evidence="2 3">
    <name type="scientific">Cephalotus follicularis</name>
    <name type="common">Albany pitcher plant</name>
    <dbReference type="NCBI Taxonomy" id="3775"/>
    <lineage>
        <taxon>Eukaryota</taxon>
        <taxon>Viridiplantae</taxon>
        <taxon>Streptophyta</taxon>
        <taxon>Embryophyta</taxon>
        <taxon>Tracheophyta</taxon>
        <taxon>Spermatophyta</taxon>
        <taxon>Magnoliopsida</taxon>
        <taxon>eudicotyledons</taxon>
        <taxon>Gunneridae</taxon>
        <taxon>Pentapetalae</taxon>
        <taxon>rosids</taxon>
        <taxon>fabids</taxon>
        <taxon>Oxalidales</taxon>
        <taxon>Cephalotaceae</taxon>
        <taxon>Cephalotus</taxon>
    </lineage>
</organism>